<feature type="compositionally biased region" description="Basic and acidic residues" evidence="1">
    <location>
        <begin position="15"/>
        <end position="25"/>
    </location>
</feature>
<name>A0A218WDB0_PUNGR</name>
<dbReference type="Proteomes" id="UP000197138">
    <property type="component" value="Unassembled WGS sequence"/>
</dbReference>
<dbReference type="AlphaFoldDB" id="A0A218WDB0"/>
<sequence>MSFLVRHSSAAAGEETTRTRREPNWRRTTGPWRREMAVGDGGEGEVEGLLEEVKVAEDWEGRKGSGREVTDLVDEVP</sequence>
<proteinExistence type="predicted"/>
<organism evidence="2 4">
    <name type="scientific">Punica granatum</name>
    <name type="common">Pomegranate</name>
    <dbReference type="NCBI Taxonomy" id="22663"/>
    <lineage>
        <taxon>Eukaryota</taxon>
        <taxon>Viridiplantae</taxon>
        <taxon>Streptophyta</taxon>
        <taxon>Embryophyta</taxon>
        <taxon>Tracheophyta</taxon>
        <taxon>Spermatophyta</taxon>
        <taxon>Magnoliopsida</taxon>
        <taxon>eudicotyledons</taxon>
        <taxon>Gunneridae</taxon>
        <taxon>Pentapetalae</taxon>
        <taxon>rosids</taxon>
        <taxon>malvids</taxon>
        <taxon>Myrtales</taxon>
        <taxon>Lythraceae</taxon>
        <taxon>Punica</taxon>
    </lineage>
</organism>
<feature type="region of interest" description="Disordered" evidence="1">
    <location>
        <begin position="1"/>
        <end position="45"/>
    </location>
</feature>
<evidence type="ECO:0000313" key="4">
    <source>
        <dbReference type="Proteomes" id="UP000197138"/>
    </source>
</evidence>
<dbReference type="EMBL" id="MTKT01004609">
    <property type="protein sequence ID" value="OWM70815.1"/>
    <property type="molecule type" value="Genomic_DNA"/>
</dbReference>
<dbReference type="Proteomes" id="UP000233551">
    <property type="component" value="Unassembled WGS sequence"/>
</dbReference>
<dbReference type="EMBL" id="PGOL01007530">
    <property type="protein sequence ID" value="PKI32545.1"/>
    <property type="molecule type" value="Genomic_DNA"/>
</dbReference>
<gene>
    <name evidence="2" type="ORF">CDL15_Pgr014488</name>
    <name evidence="3" type="ORF">CRG98_047064</name>
</gene>
<reference evidence="2" key="2">
    <citation type="submission" date="2017-06" db="EMBL/GenBank/DDBJ databases">
        <title>The pomegranate genome and the genomics of punicalagin biosynthesis.</title>
        <authorList>
            <person name="Xu C."/>
        </authorList>
    </citation>
    <scope>NUCLEOTIDE SEQUENCE [LARGE SCALE GENOMIC DNA]</scope>
    <source>
        <tissue evidence="2">Fresh leaf</tissue>
    </source>
</reference>
<keyword evidence="5" id="KW-1185">Reference proteome</keyword>
<accession>A0A218WDB0</accession>
<reference evidence="4" key="1">
    <citation type="journal article" date="2017" name="Plant J.">
        <title>The pomegranate (Punica granatum L.) genome and the genomics of punicalagin biosynthesis.</title>
        <authorList>
            <person name="Qin G."/>
            <person name="Xu C."/>
            <person name="Ming R."/>
            <person name="Tang H."/>
            <person name="Guyot R."/>
            <person name="Kramer E.M."/>
            <person name="Hu Y."/>
            <person name="Yi X."/>
            <person name="Qi Y."/>
            <person name="Xu X."/>
            <person name="Gao Z."/>
            <person name="Pan H."/>
            <person name="Jian J."/>
            <person name="Tian Y."/>
            <person name="Yue Z."/>
            <person name="Xu Y."/>
        </authorList>
    </citation>
    <scope>NUCLEOTIDE SEQUENCE [LARGE SCALE GENOMIC DNA]</scope>
    <source>
        <strain evidence="4">cv. Dabenzi</strain>
    </source>
</reference>
<comment type="caution">
    <text evidence="2">The sequence shown here is derived from an EMBL/GenBank/DDBJ whole genome shotgun (WGS) entry which is preliminary data.</text>
</comment>
<evidence type="ECO:0000256" key="1">
    <source>
        <dbReference type="SAM" id="MobiDB-lite"/>
    </source>
</evidence>
<reference evidence="3 5" key="3">
    <citation type="submission" date="2017-11" db="EMBL/GenBank/DDBJ databases">
        <title>De-novo sequencing of pomegranate (Punica granatum L.) genome.</title>
        <authorList>
            <person name="Akparov Z."/>
            <person name="Amiraslanov A."/>
            <person name="Hajiyeva S."/>
            <person name="Abbasov M."/>
            <person name="Kaur K."/>
            <person name="Hamwieh A."/>
            <person name="Solovyev V."/>
            <person name="Salamov A."/>
            <person name="Braich B."/>
            <person name="Kosarev P."/>
            <person name="Mahmoud A."/>
            <person name="Hajiyev E."/>
            <person name="Babayeva S."/>
            <person name="Izzatullayeva V."/>
            <person name="Mammadov A."/>
            <person name="Mammadov A."/>
            <person name="Sharifova S."/>
            <person name="Ojaghi J."/>
            <person name="Eynullazada K."/>
            <person name="Bayramov B."/>
            <person name="Abdulazimova A."/>
            <person name="Shahmuradov I."/>
        </authorList>
    </citation>
    <scope>NUCLEOTIDE SEQUENCE [LARGE SCALE GENOMIC DNA]</scope>
    <source>
        <strain evidence="3">AG2017</strain>
        <strain evidence="5">cv. AG2017</strain>
        <tissue evidence="3">Leaf</tissue>
    </source>
</reference>
<evidence type="ECO:0000313" key="3">
    <source>
        <dbReference type="EMBL" id="PKI32545.1"/>
    </source>
</evidence>
<evidence type="ECO:0000313" key="5">
    <source>
        <dbReference type="Proteomes" id="UP000233551"/>
    </source>
</evidence>
<evidence type="ECO:0000313" key="2">
    <source>
        <dbReference type="EMBL" id="OWM70815.1"/>
    </source>
</evidence>
<protein>
    <submittedName>
        <fullName evidence="2">Uncharacterized protein</fullName>
    </submittedName>
</protein>